<dbReference type="NCBIfam" id="NF007955">
    <property type="entry name" value="PRK10674.1"/>
    <property type="match status" value="1"/>
</dbReference>
<dbReference type="PANTHER" id="PTHR11455">
    <property type="entry name" value="CRYPTOCHROME"/>
    <property type="match status" value="1"/>
</dbReference>
<protein>
    <recommendedName>
        <fullName evidence="3">Deoxyribodipyrimidine photo-lyase</fullName>
        <ecNumber evidence="2">4.1.99.3</ecNumber>
    </recommendedName>
</protein>
<feature type="binding site" evidence="8">
    <location>
        <begin position="281"/>
        <end position="288"/>
    </location>
    <ligand>
        <name>FAD</name>
        <dbReference type="ChEBI" id="CHEBI:57692"/>
    </ligand>
</feature>
<dbReference type="InterPro" id="IPR018394">
    <property type="entry name" value="DNA_photolyase_1_CS_C"/>
</dbReference>
<dbReference type="AlphaFoldDB" id="A0A345D7W1"/>
<dbReference type="InterPro" id="IPR006050">
    <property type="entry name" value="DNA_photolyase_N"/>
</dbReference>
<evidence type="ECO:0000256" key="9">
    <source>
        <dbReference type="PIRSR" id="PIRSR602081-2"/>
    </source>
</evidence>
<dbReference type="Pfam" id="PF00875">
    <property type="entry name" value="DNA_photolyase"/>
    <property type="match status" value="1"/>
</dbReference>
<dbReference type="InterPro" id="IPR014729">
    <property type="entry name" value="Rossmann-like_a/b/a_fold"/>
</dbReference>
<comment type="cofactor">
    <cofactor evidence="1">
        <name>(6R)-5,10-methylene-5,6,7,8-tetrahydrofolate</name>
        <dbReference type="ChEBI" id="CHEBI:15636"/>
    </cofactor>
</comment>
<keyword evidence="12" id="KW-0456">Lyase</keyword>
<keyword evidence="6 10" id="KW-0157">Chromophore</keyword>
<comment type="similarity">
    <text evidence="10">Belongs to the DNA photolyase family.</text>
</comment>
<dbReference type="PRINTS" id="PR00147">
    <property type="entry name" value="DNAPHOTLYASE"/>
</dbReference>
<comment type="cofactor">
    <cofactor evidence="8">
        <name>FAD</name>
        <dbReference type="ChEBI" id="CHEBI:57692"/>
    </cofactor>
    <text evidence="8">Binds 1 FAD per subunit.</text>
</comment>
<evidence type="ECO:0000259" key="11">
    <source>
        <dbReference type="PROSITE" id="PS51645"/>
    </source>
</evidence>
<organism evidence="12 13">
    <name type="scientific">Ephemeroptericola cinctiostellae</name>
    <dbReference type="NCBI Taxonomy" id="2268024"/>
    <lineage>
        <taxon>Bacteria</taxon>
        <taxon>Pseudomonadati</taxon>
        <taxon>Pseudomonadota</taxon>
        <taxon>Betaproteobacteria</taxon>
        <taxon>Burkholderiales</taxon>
        <taxon>Burkholderiaceae</taxon>
        <taxon>Ephemeroptericola</taxon>
    </lineage>
</organism>
<dbReference type="SUPFAM" id="SSF48173">
    <property type="entry name" value="Cryptochrome/photolyase FAD-binding domain"/>
    <property type="match status" value="1"/>
</dbReference>
<feature type="binding site" evidence="8">
    <location>
        <position position="278"/>
    </location>
    <ligand>
        <name>FAD</name>
        <dbReference type="ChEBI" id="CHEBI:57692"/>
    </ligand>
</feature>
<dbReference type="RefSeq" id="WP_114561750.1">
    <property type="nucleotide sequence ID" value="NZ_CP031124.1"/>
</dbReference>
<dbReference type="GO" id="GO:0071949">
    <property type="term" value="F:FAD binding"/>
    <property type="evidence" value="ECO:0007669"/>
    <property type="project" value="TreeGrafter"/>
</dbReference>
<feature type="site" description="Electron transfer via tryptophanyl radical" evidence="9">
    <location>
        <position position="366"/>
    </location>
</feature>
<dbReference type="Gene3D" id="1.10.579.10">
    <property type="entry name" value="DNA Cyclobutane Dipyrimidine Photolyase, subunit A, domain 3"/>
    <property type="match status" value="1"/>
</dbReference>
<dbReference type="EC" id="4.1.99.3" evidence="2"/>
<keyword evidence="4 8" id="KW-0285">Flavoprotein</keyword>
<dbReference type="GO" id="GO:0009416">
    <property type="term" value="P:response to light stimulus"/>
    <property type="evidence" value="ECO:0007669"/>
    <property type="project" value="TreeGrafter"/>
</dbReference>
<dbReference type="PANTHER" id="PTHR11455:SF9">
    <property type="entry name" value="CRYPTOCHROME CIRCADIAN CLOCK 5 ISOFORM X1"/>
    <property type="match status" value="1"/>
</dbReference>
<evidence type="ECO:0000256" key="5">
    <source>
        <dbReference type="ARBA" id="ARBA00022827"/>
    </source>
</evidence>
<evidence type="ECO:0000313" key="13">
    <source>
        <dbReference type="Proteomes" id="UP000252182"/>
    </source>
</evidence>
<feature type="binding site" evidence="8">
    <location>
        <position position="229"/>
    </location>
    <ligand>
        <name>FAD</name>
        <dbReference type="ChEBI" id="CHEBI:57692"/>
    </ligand>
</feature>
<dbReference type="KEGG" id="hyf:DTO96_100157"/>
<comment type="catalytic activity">
    <reaction evidence="7">
        <text>cyclobutadipyrimidine (in DNA) = 2 pyrimidine residues (in DNA).</text>
        <dbReference type="EC" id="4.1.99.3"/>
    </reaction>
</comment>
<keyword evidence="5 8" id="KW-0274">FAD</keyword>
<evidence type="ECO:0000256" key="2">
    <source>
        <dbReference type="ARBA" id="ARBA00013149"/>
    </source>
</evidence>
<feature type="binding site" evidence="8">
    <location>
        <begin position="379"/>
        <end position="381"/>
    </location>
    <ligand>
        <name>FAD</name>
        <dbReference type="ChEBI" id="CHEBI:57692"/>
    </ligand>
</feature>
<gene>
    <name evidence="12" type="primary">phrA</name>
    <name evidence="12" type="ORF">DTO96_100157</name>
</gene>
<name>A0A345D7W1_9BURK</name>
<dbReference type="EMBL" id="CP031124">
    <property type="protein sequence ID" value="AXF84449.1"/>
    <property type="molecule type" value="Genomic_DNA"/>
</dbReference>
<evidence type="ECO:0000256" key="3">
    <source>
        <dbReference type="ARBA" id="ARBA00014046"/>
    </source>
</evidence>
<accession>A0A345D7W1</accession>
<dbReference type="InterPro" id="IPR036155">
    <property type="entry name" value="Crypto/Photolyase_N_sf"/>
</dbReference>
<dbReference type="Gene3D" id="3.40.50.620">
    <property type="entry name" value="HUPs"/>
    <property type="match status" value="1"/>
</dbReference>
<dbReference type="Proteomes" id="UP000252182">
    <property type="component" value="Chromosome"/>
</dbReference>
<dbReference type="FunFam" id="1.10.579.10:FF:000003">
    <property type="entry name" value="Deoxyribodipyrimidine photo-lyase"/>
    <property type="match status" value="1"/>
</dbReference>
<dbReference type="GO" id="GO:0000719">
    <property type="term" value="P:photoreactive repair"/>
    <property type="evidence" value="ECO:0007669"/>
    <property type="project" value="UniProtKB-ARBA"/>
</dbReference>
<dbReference type="PROSITE" id="PS51645">
    <property type="entry name" value="PHR_CRY_ALPHA_BETA"/>
    <property type="match status" value="1"/>
</dbReference>
<evidence type="ECO:0000256" key="1">
    <source>
        <dbReference type="ARBA" id="ARBA00001932"/>
    </source>
</evidence>
<proteinExistence type="inferred from homology"/>
<reference evidence="13" key="1">
    <citation type="submission" date="2018-07" db="EMBL/GenBank/DDBJ databases">
        <authorList>
            <person name="Kim H."/>
        </authorList>
    </citation>
    <scope>NUCLEOTIDE SEQUENCE [LARGE SCALE GENOMIC DNA]</scope>
    <source>
        <strain evidence="13">F02</strain>
    </source>
</reference>
<feature type="site" description="Electron transfer via tryptophanyl radical" evidence="9">
    <location>
        <position position="313"/>
    </location>
</feature>
<keyword evidence="13" id="KW-1185">Reference proteome</keyword>
<dbReference type="InterPro" id="IPR002081">
    <property type="entry name" value="Cryptochrome/DNA_photolyase_1"/>
</dbReference>
<sequence>MIAVWFRADLRTTDNPALTRAYELSEQLKLPIVAVYISSSSQWERHGLGHARVDFECRSVAALSSRLSSLNIPLKWVDVPLYADVPARLLAWCVDHGITHLLANRQYEWNEVERDRSCHRLLRNNKIAIEWFHDQCLVAPDLLKTQDGGFYTVFTPYKKKLIKHLIDQPIGVLSALAPIKIHSNICADPMPERFGAYVSTPHLHDDWPAGEQAALSRLLDFCSDDVAHYNGLRDFPSKNATSRLAAYLAVGAISARQCWLASVRAEGGQTMHDGVDMWQNELIWRDFYRHVMVGYPRISRNQPFQTKTQHIQWRNDRSQFKAWCEGQTGFPIVDAAMRCLNATGWMHNRLRMIVAMFLVKDLLIDWRWGEHYFASQLIDFDLASNNGGWQWSASTGTDAVPYFRIFNPVLQSRKFDPEGHFIRQWVPELRHCPAAHIHQPLPLDAPSYASPIVNHAQAREFTLAAFKAIQSHN</sequence>
<dbReference type="Pfam" id="PF03441">
    <property type="entry name" value="FAD_binding_7"/>
    <property type="match status" value="1"/>
</dbReference>
<evidence type="ECO:0000256" key="8">
    <source>
        <dbReference type="PIRSR" id="PIRSR602081-1"/>
    </source>
</evidence>
<dbReference type="Gene3D" id="1.25.40.80">
    <property type="match status" value="1"/>
</dbReference>
<evidence type="ECO:0000256" key="10">
    <source>
        <dbReference type="RuleBase" id="RU004182"/>
    </source>
</evidence>
<feature type="site" description="Electron transfer via tryptophanyl radical" evidence="9">
    <location>
        <position position="389"/>
    </location>
</feature>
<evidence type="ECO:0000256" key="4">
    <source>
        <dbReference type="ARBA" id="ARBA00022630"/>
    </source>
</evidence>
<evidence type="ECO:0000256" key="6">
    <source>
        <dbReference type="ARBA" id="ARBA00022991"/>
    </source>
</evidence>
<evidence type="ECO:0000313" key="12">
    <source>
        <dbReference type="EMBL" id="AXF84449.1"/>
    </source>
</evidence>
<evidence type="ECO:0000256" key="7">
    <source>
        <dbReference type="ARBA" id="ARBA00033999"/>
    </source>
</evidence>
<feature type="domain" description="Photolyase/cryptochrome alpha/beta" evidence="11">
    <location>
        <begin position="1"/>
        <end position="137"/>
    </location>
</feature>
<dbReference type="GO" id="GO:0003677">
    <property type="term" value="F:DNA binding"/>
    <property type="evidence" value="ECO:0007669"/>
    <property type="project" value="TreeGrafter"/>
</dbReference>
<dbReference type="GO" id="GO:0003904">
    <property type="term" value="F:deoxyribodipyrimidine photo-lyase activity"/>
    <property type="evidence" value="ECO:0007669"/>
    <property type="project" value="UniProtKB-EC"/>
</dbReference>
<dbReference type="InterPro" id="IPR005101">
    <property type="entry name" value="Cryptochr/Photolyase_FAD-bd"/>
</dbReference>
<dbReference type="PROSITE" id="PS00394">
    <property type="entry name" value="DNA_PHOTOLYASES_1_1"/>
    <property type="match status" value="1"/>
</dbReference>
<dbReference type="InterPro" id="IPR036134">
    <property type="entry name" value="Crypto/Photolyase_FAD-like_sf"/>
</dbReference>
<dbReference type="SUPFAM" id="SSF52425">
    <property type="entry name" value="Cryptochrome/photolyase, N-terminal domain"/>
    <property type="match status" value="1"/>
</dbReference>
<dbReference type="OrthoDB" id="9772484at2"/>